<organism evidence="1 2">
    <name type="scientific">Escherichia coli</name>
    <dbReference type="NCBI Taxonomy" id="562"/>
    <lineage>
        <taxon>Bacteria</taxon>
        <taxon>Pseudomonadati</taxon>
        <taxon>Pseudomonadota</taxon>
        <taxon>Gammaproteobacteria</taxon>
        <taxon>Enterobacterales</taxon>
        <taxon>Enterobacteriaceae</taxon>
        <taxon>Escherichia</taxon>
    </lineage>
</organism>
<reference evidence="1 2" key="1">
    <citation type="submission" date="2018-06" db="EMBL/GenBank/DDBJ databases">
        <title>Draft genome sequence of mcr-1-harboring Escherichia coli isolated from wound infection of a hospitalized patient, in Bolivia.</title>
        <authorList>
            <person name="Munoz M.E."/>
            <person name="Moura Q."/>
            <person name="Ventura P.R.M."/>
            <person name="Bustos L.R."/>
            <person name="Ovando B.G."/>
            <person name="Terrazas D.I.V."/>
            <person name="Yarhui N.B."/>
            <person name="Cerdeira L."/>
            <person name="Lincopan N."/>
        </authorList>
    </citation>
    <scope>NUCLEOTIDE SEQUENCE [LARGE SCALE GENOMIC DNA]</scope>
    <source>
        <strain evidence="1 2">EcMLT</strain>
    </source>
</reference>
<gene>
    <name evidence="1" type="ORF">DNQ45_30370</name>
</gene>
<dbReference type="Proteomes" id="UP000249482">
    <property type="component" value="Unassembled WGS sequence"/>
</dbReference>
<protein>
    <submittedName>
        <fullName evidence="1">ABC transporter permease</fullName>
    </submittedName>
</protein>
<sequence>LDTFQTAPLQLILDGRNSNSAQIAANYLQQIVKNYQQELLEGKPKPNNSELVVRNWYNPNLDYKWFVVPSLIAMITTIGVM</sequence>
<evidence type="ECO:0000313" key="2">
    <source>
        <dbReference type="Proteomes" id="UP000249482"/>
    </source>
</evidence>
<accession>A0A2W6QP35</accession>
<evidence type="ECO:0000313" key="1">
    <source>
        <dbReference type="EMBL" id="PZT58893.1"/>
    </source>
</evidence>
<feature type="non-terminal residue" evidence="1">
    <location>
        <position position="81"/>
    </location>
</feature>
<dbReference type="EMBL" id="QKWZ01001299">
    <property type="protein sequence ID" value="PZT58893.1"/>
    <property type="molecule type" value="Genomic_DNA"/>
</dbReference>
<proteinExistence type="predicted"/>
<feature type="non-terminal residue" evidence="1">
    <location>
        <position position="1"/>
    </location>
</feature>
<dbReference type="AlphaFoldDB" id="A0A2W6QP35"/>
<name>A0A2W6QP35_ECOLX</name>
<comment type="caution">
    <text evidence="1">The sequence shown here is derived from an EMBL/GenBank/DDBJ whole genome shotgun (WGS) entry which is preliminary data.</text>
</comment>